<accession>A0A0F9AC42</accession>
<feature type="compositionally biased region" description="Polar residues" evidence="1">
    <location>
        <begin position="1"/>
        <end position="17"/>
    </location>
</feature>
<comment type="caution">
    <text evidence="2">The sequence shown here is derived from an EMBL/GenBank/DDBJ whole genome shotgun (WGS) entry which is preliminary data.</text>
</comment>
<reference evidence="2" key="1">
    <citation type="journal article" date="2015" name="Nature">
        <title>Complex archaea that bridge the gap between prokaryotes and eukaryotes.</title>
        <authorList>
            <person name="Spang A."/>
            <person name="Saw J.H."/>
            <person name="Jorgensen S.L."/>
            <person name="Zaremba-Niedzwiedzka K."/>
            <person name="Martijn J."/>
            <person name="Lind A.E."/>
            <person name="van Eijk R."/>
            <person name="Schleper C."/>
            <person name="Guy L."/>
            <person name="Ettema T.J."/>
        </authorList>
    </citation>
    <scope>NUCLEOTIDE SEQUENCE</scope>
</reference>
<name>A0A0F9AC42_9ZZZZ</name>
<sequence length="152" mass="17531">SKPISNNKSGQPQQGRPKNSRDKQKRKEKRFTPRNKAVLEIWANHVQNAIAEFLNPHILDLYDKKNMRSLTAEQMNNSEKLKFGVLCNLEPLGEVGQETILQALNKGGILPQIDQKYKEWRTEISSAIDRKLTLDELKHIQSCVYASYIKEE</sequence>
<dbReference type="AlphaFoldDB" id="A0A0F9AC42"/>
<protein>
    <submittedName>
        <fullName evidence="2">Uncharacterized protein</fullName>
    </submittedName>
</protein>
<organism evidence="2">
    <name type="scientific">marine sediment metagenome</name>
    <dbReference type="NCBI Taxonomy" id="412755"/>
    <lineage>
        <taxon>unclassified sequences</taxon>
        <taxon>metagenomes</taxon>
        <taxon>ecological metagenomes</taxon>
    </lineage>
</organism>
<feature type="region of interest" description="Disordered" evidence="1">
    <location>
        <begin position="1"/>
        <end position="31"/>
    </location>
</feature>
<proteinExistence type="predicted"/>
<gene>
    <name evidence="2" type="ORF">LCGC14_2590540</name>
</gene>
<evidence type="ECO:0000256" key="1">
    <source>
        <dbReference type="SAM" id="MobiDB-lite"/>
    </source>
</evidence>
<dbReference type="EMBL" id="LAZR01043471">
    <property type="protein sequence ID" value="KKL06985.1"/>
    <property type="molecule type" value="Genomic_DNA"/>
</dbReference>
<feature type="non-terminal residue" evidence="2">
    <location>
        <position position="1"/>
    </location>
</feature>
<evidence type="ECO:0000313" key="2">
    <source>
        <dbReference type="EMBL" id="KKL06985.1"/>
    </source>
</evidence>